<dbReference type="SMART" id="SM00393">
    <property type="entry name" value="R3H"/>
    <property type="match status" value="1"/>
</dbReference>
<dbReference type="KEGG" id="thyd:TTHT_2043"/>
<dbReference type="EMBL" id="AP017470">
    <property type="protein sequence ID" value="BBB33483.1"/>
    <property type="molecule type" value="Genomic_DNA"/>
</dbReference>
<dbReference type="Gene3D" id="3.30.1370.50">
    <property type="entry name" value="R3H-like domain"/>
    <property type="match status" value="1"/>
</dbReference>
<dbReference type="PANTHER" id="PTHR35800">
    <property type="entry name" value="PROTEIN JAG"/>
    <property type="match status" value="1"/>
</dbReference>
<evidence type="ECO:0000313" key="2">
    <source>
        <dbReference type="EMBL" id="BBB33483.1"/>
    </source>
</evidence>
<protein>
    <submittedName>
        <fullName evidence="2">SpoIIIJ-associated protein</fullName>
    </submittedName>
</protein>
<dbReference type="GO" id="GO:0003723">
    <property type="term" value="F:RNA binding"/>
    <property type="evidence" value="ECO:0007669"/>
    <property type="project" value="InterPro"/>
</dbReference>
<dbReference type="InterPro" id="IPR036867">
    <property type="entry name" value="R3H_dom_sf"/>
</dbReference>
<feature type="domain" description="R3H" evidence="1">
    <location>
        <begin position="148"/>
        <end position="214"/>
    </location>
</feature>
<dbReference type="InterPro" id="IPR039247">
    <property type="entry name" value="KhpB"/>
</dbReference>
<dbReference type="CDD" id="cd02644">
    <property type="entry name" value="R3H_jag"/>
    <property type="match status" value="1"/>
</dbReference>
<dbReference type="Gene3D" id="3.30.300.20">
    <property type="match status" value="1"/>
</dbReference>
<gene>
    <name evidence="2" type="primary">jag</name>
    <name evidence="2" type="ORF">TTHT_2043</name>
</gene>
<evidence type="ECO:0000313" key="3">
    <source>
        <dbReference type="Proteomes" id="UP000595564"/>
    </source>
</evidence>
<dbReference type="InterPro" id="IPR001374">
    <property type="entry name" value="R3H_dom"/>
</dbReference>
<keyword evidence="3" id="KW-1185">Reference proteome</keyword>
<accession>A0A7R6PGR7</accession>
<evidence type="ECO:0000259" key="1">
    <source>
        <dbReference type="PROSITE" id="PS51061"/>
    </source>
</evidence>
<dbReference type="Pfam" id="PF01424">
    <property type="entry name" value="R3H"/>
    <property type="match status" value="1"/>
</dbReference>
<dbReference type="PANTHER" id="PTHR35800:SF1">
    <property type="entry name" value="RNA-BINDING PROTEIN KHPB"/>
    <property type="match status" value="1"/>
</dbReference>
<dbReference type="Proteomes" id="UP000595564">
    <property type="component" value="Chromosome"/>
</dbReference>
<sequence>MNLSKKLFSGKDVEDALEKASLYYNVNPELIHYTVITTDNSLFSPLAGEVTIRIDAIGKSSKGKVKPEGSEKVENLLNSWFKLAGFNVSSYFSRVKDGIEFEIKGEDEELFLDENGALLDAFQHLVNKAVTKGSDSKPVVLECRSFRFNRVKELREMAKKAAEKVKSLGKPYIFSPMNPAERRQIHITLKDDKFVATESLGNGFLKKVKVYLKKKK</sequence>
<name>A0A7R6PGR7_9BACT</name>
<dbReference type="AlphaFoldDB" id="A0A7R6PGR7"/>
<proteinExistence type="predicted"/>
<dbReference type="InterPro" id="IPR034079">
    <property type="entry name" value="R3H_KhpB"/>
</dbReference>
<dbReference type="InterPro" id="IPR015946">
    <property type="entry name" value="KH_dom-like_a/b"/>
</dbReference>
<dbReference type="RefSeq" id="WP_201327793.1">
    <property type="nucleotide sequence ID" value="NZ_AP017470.1"/>
</dbReference>
<dbReference type="PROSITE" id="PS51061">
    <property type="entry name" value="R3H"/>
    <property type="match status" value="1"/>
</dbReference>
<reference evidence="2 3" key="1">
    <citation type="journal article" date="2012" name="Extremophiles">
        <title>Thermotomaculum hydrothermale gen. nov., sp. nov., a novel heterotrophic thermophile within the phylum Acidobacteria from a deep-sea hydrothermal vent chimney in the Southern Okinawa Trough.</title>
        <authorList>
            <person name="Izumi H."/>
            <person name="Nunoura T."/>
            <person name="Miyazaki M."/>
            <person name="Mino S."/>
            <person name="Toki T."/>
            <person name="Takai K."/>
            <person name="Sako Y."/>
            <person name="Sawabe T."/>
            <person name="Nakagawa S."/>
        </authorList>
    </citation>
    <scope>NUCLEOTIDE SEQUENCE [LARGE SCALE GENOMIC DNA]</scope>
    <source>
        <strain evidence="2 3">AC55</strain>
    </source>
</reference>
<organism evidence="2 3">
    <name type="scientific">Thermotomaculum hydrothermale</name>
    <dbReference type="NCBI Taxonomy" id="981385"/>
    <lineage>
        <taxon>Bacteria</taxon>
        <taxon>Pseudomonadati</taxon>
        <taxon>Acidobacteriota</taxon>
        <taxon>Holophagae</taxon>
        <taxon>Thermotomaculales</taxon>
        <taxon>Thermotomaculaceae</taxon>
        <taxon>Thermotomaculum</taxon>
    </lineage>
</organism>